<dbReference type="SUPFAM" id="SSF53639">
    <property type="entry name" value="AraD/HMP-PK domain-like"/>
    <property type="match status" value="1"/>
</dbReference>
<feature type="domain" description="Class II aldolase/adducin N-terminal" evidence="2">
    <location>
        <begin position="10"/>
        <end position="192"/>
    </location>
</feature>
<dbReference type="SMART" id="SM01007">
    <property type="entry name" value="Aldolase_II"/>
    <property type="match status" value="1"/>
</dbReference>
<dbReference type="Proteomes" id="UP000242757">
    <property type="component" value="Unassembled WGS sequence"/>
</dbReference>
<dbReference type="GO" id="GO:0005856">
    <property type="term" value="C:cytoskeleton"/>
    <property type="evidence" value="ECO:0007669"/>
    <property type="project" value="TreeGrafter"/>
</dbReference>
<reference evidence="3 4" key="1">
    <citation type="submission" date="2017-08" db="EMBL/GenBank/DDBJ databases">
        <title>A Genome Sequence of Oceanimonas doudoroffii ATCC 27123T.</title>
        <authorList>
            <person name="Brennan M.A."/>
            <person name="Maclea K.S."/>
            <person name="Mcclelland W.D."/>
            <person name="Trachtenberg A.M."/>
        </authorList>
    </citation>
    <scope>NUCLEOTIDE SEQUENCE [LARGE SCALE GENOMIC DNA]</scope>
    <source>
        <strain evidence="3 4">ATCC 27123</strain>
    </source>
</reference>
<dbReference type="PANTHER" id="PTHR10672">
    <property type="entry name" value="ADDUCIN"/>
    <property type="match status" value="1"/>
</dbReference>
<dbReference type="InterPro" id="IPR001303">
    <property type="entry name" value="Aldolase_II/adducin_N"/>
</dbReference>
<dbReference type="AlphaFoldDB" id="A0A233RK86"/>
<dbReference type="EMBL" id="NBIM01000001">
    <property type="protein sequence ID" value="OXY83800.1"/>
    <property type="molecule type" value="Genomic_DNA"/>
</dbReference>
<dbReference type="GO" id="GO:0005996">
    <property type="term" value="P:monosaccharide metabolic process"/>
    <property type="evidence" value="ECO:0007669"/>
    <property type="project" value="UniProtKB-ARBA"/>
</dbReference>
<dbReference type="PANTHER" id="PTHR10672:SF3">
    <property type="entry name" value="PROTEIN HU-LI TAI SHAO"/>
    <property type="match status" value="1"/>
</dbReference>
<gene>
    <name evidence="3" type="ORF">B6S08_06760</name>
</gene>
<protein>
    <recommendedName>
        <fullName evidence="2">Class II aldolase/adducin N-terminal domain-containing protein</fullName>
    </recommendedName>
</protein>
<dbReference type="InterPro" id="IPR036409">
    <property type="entry name" value="Aldolase_II/adducin_N_sf"/>
</dbReference>
<organism evidence="3 4">
    <name type="scientific">Oceanimonas doudoroffii</name>
    <dbReference type="NCBI Taxonomy" id="84158"/>
    <lineage>
        <taxon>Bacteria</taxon>
        <taxon>Pseudomonadati</taxon>
        <taxon>Pseudomonadota</taxon>
        <taxon>Gammaproteobacteria</taxon>
        <taxon>Aeromonadales</taxon>
        <taxon>Aeromonadaceae</taxon>
        <taxon>Oceanimonas</taxon>
    </lineage>
</organism>
<dbReference type="Pfam" id="PF00596">
    <property type="entry name" value="Aldolase_II"/>
    <property type="match status" value="1"/>
</dbReference>
<comment type="similarity">
    <text evidence="1">Belongs to the aldolase class II family.</text>
</comment>
<comment type="caution">
    <text evidence="3">The sequence shown here is derived from an EMBL/GenBank/DDBJ whole genome shotgun (WGS) entry which is preliminary data.</text>
</comment>
<dbReference type="Gene3D" id="3.40.225.10">
    <property type="entry name" value="Class II aldolase/adducin N-terminal domain"/>
    <property type="match status" value="1"/>
</dbReference>
<proteinExistence type="inferred from homology"/>
<evidence type="ECO:0000259" key="2">
    <source>
        <dbReference type="SMART" id="SM01007"/>
    </source>
</evidence>
<dbReference type="InterPro" id="IPR051017">
    <property type="entry name" value="Aldolase-II_Adducin_sf"/>
</dbReference>
<evidence type="ECO:0000313" key="4">
    <source>
        <dbReference type="Proteomes" id="UP000242757"/>
    </source>
</evidence>
<keyword evidence="4" id="KW-1185">Reference proteome</keyword>
<dbReference type="GO" id="GO:0051015">
    <property type="term" value="F:actin filament binding"/>
    <property type="evidence" value="ECO:0007669"/>
    <property type="project" value="TreeGrafter"/>
</dbReference>
<sequence length="243" mass="27225">MYKDEKTLRKELAAAFRWTARLNLHESTANHHSVAVDESGKTFLMNPFMAHFSKIKASDLVLLDADDRDTLSQPGAPDPTAWSLHSYIHANVPRARCIMHTHMPYATALSTLEDPTLVPVCQNSARFYNNIAYDKEYGGMFLSEDEPKRVVSLLGDKDVMLLGGHGAMVVGPSIAYVFDTLYHLERAAMNLMLAYSTGKPVRRLTDDVAAITKQQWDEFPGFSDGHFNALMAILDEDEPDYKV</sequence>
<dbReference type="RefSeq" id="WP_094200570.1">
    <property type="nucleotide sequence ID" value="NZ_NBIM01000001.1"/>
</dbReference>
<evidence type="ECO:0000256" key="1">
    <source>
        <dbReference type="ARBA" id="ARBA00037961"/>
    </source>
</evidence>
<dbReference type="NCBIfam" id="NF005689">
    <property type="entry name" value="PRK07490.1"/>
    <property type="match status" value="1"/>
</dbReference>
<evidence type="ECO:0000313" key="3">
    <source>
        <dbReference type="EMBL" id="OXY83800.1"/>
    </source>
</evidence>
<accession>A0A233RK86</accession>
<dbReference type="OrthoDB" id="8859181at2"/>
<name>A0A233RK86_9GAMM</name>